<dbReference type="Proteomes" id="UP001183420">
    <property type="component" value="Unassembled WGS sequence"/>
</dbReference>
<dbReference type="RefSeq" id="WP_311602068.1">
    <property type="nucleotide sequence ID" value="NZ_JAVREM010000047.1"/>
</dbReference>
<evidence type="ECO:0000313" key="2">
    <source>
        <dbReference type="Proteomes" id="UP001183420"/>
    </source>
</evidence>
<keyword evidence="2" id="KW-1185">Reference proteome</keyword>
<dbReference type="EMBL" id="JAVREM010000047">
    <property type="protein sequence ID" value="MDT0321792.1"/>
    <property type="molecule type" value="Genomic_DNA"/>
</dbReference>
<name>A0ABU2LX75_9ACTN</name>
<organism evidence="1 2">
    <name type="scientific">Streptomyces millisiae</name>
    <dbReference type="NCBI Taxonomy" id="3075542"/>
    <lineage>
        <taxon>Bacteria</taxon>
        <taxon>Bacillati</taxon>
        <taxon>Actinomycetota</taxon>
        <taxon>Actinomycetes</taxon>
        <taxon>Kitasatosporales</taxon>
        <taxon>Streptomycetaceae</taxon>
        <taxon>Streptomyces</taxon>
    </lineage>
</organism>
<evidence type="ECO:0000313" key="1">
    <source>
        <dbReference type="EMBL" id="MDT0321792.1"/>
    </source>
</evidence>
<dbReference type="Pfam" id="PF10936">
    <property type="entry name" value="DUF2617"/>
    <property type="match status" value="1"/>
</dbReference>
<accession>A0ABU2LX75</accession>
<sequence>MSGIAALAAPYLDTSADQLSYSLGAPTQPALAVAMVELDGLLVELRLLGASHQVFAGPVRETLACLPGQPGGGPPPSVDRRLDGWSYRFTSRVENCAPADLSARVTALRARLADRDGALCGVFPGSPDAVTALWARRTADGAGVEWRTWHAYPQADQLVTTRTRLETP</sequence>
<gene>
    <name evidence="1" type="ORF">RNC47_26005</name>
</gene>
<protein>
    <submittedName>
        <fullName evidence="1">DUF2617 family protein</fullName>
    </submittedName>
</protein>
<proteinExistence type="predicted"/>
<dbReference type="InterPro" id="IPR024486">
    <property type="entry name" value="DUF2617"/>
</dbReference>
<comment type="caution">
    <text evidence="1">The sequence shown here is derived from an EMBL/GenBank/DDBJ whole genome shotgun (WGS) entry which is preliminary data.</text>
</comment>
<reference evidence="2" key="1">
    <citation type="submission" date="2023-07" db="EMBL/GenBank/DDBJ databases">
        <title>30 novel species of actinomycetes from the DSMZ collection.</title>
        <authorList>
            <person name="Nouioui I."/>
        </authorList>
    </citation>
    <scope>NUCLEOTIDE SEQUENCE [LARGE SCALE GENOMIC DNA]</scope>
    <source>
        <strain evidence="2">DSM 44918</strain>
    </source>
</reference>